<feature type="compositionally biased region" description="Polar residues" evidence="1">
    <location>
        <begin position="1837"/>
        <end position="1885"/>
    </location>
</feature>
<feature type="compositionally biased region" description="Low complexity" evidence="1">
    <location>
        <begin position="1155"/>
        <end position="1176"/>
    </location>
</feature>
<feature type="region of interest" description="Disordered" evidence="1">
    <location>
        <begin position="1"/>
        <end position="29"/>
    </location>
</feature>
<feature type="region of interest" description="Disordered" evidence="1">
    <location>
        <begin position="1476"/>
        <end position="1504"/>
    </location>
</feature>
<feature type="compositionally biased region" description="Basic and acidic residues" evidence="1">
    <location>
        <begin position="1621"/>
        <end position="1642"/>
    </location>
</feature>
<accession>A0A6F9DNL4</accession>
<feature type="region of interest" description="Disordered" evidence="1">
    <location>
        <begin position="1554"/>
        <end position="1649"/>
    </location>
</feature>
<protein>
    <submittedName>
        <fullName evidence="2">Flocculation protein FLO11</fullName>
    </submittedName>
</protein>
<sequence>MATAGQGPSSSTMKGGNRRNKMRAAGASVKSEAGKGDIIGLNIHTRVQDLFASHLSRLLNDPLAQDLQCCVTYGKPCGCIRKYIIAGLGWKDNAMPNLHIGQNKDKDEETIANSDQLSIGDHQISRASELLEILHRSAELKKEKCYSVASEGADGKPLKELRGMIGLGNGRKRSKKYEDYVLDKRSLLRNEYSLCEKAAQKLLGYSINFLYKKLRTNPQKTSRLVATNNAERASKVPRHLISLAQLREMATNPQGSSQCCCRNCISWLVKQHFDKIVNWRQRLEGSGQRVAQEIVAEVLLASASLDGQNSFCQNLVHWVTGCSFKKIRRVRDHLKKDPKSLPEHGLKKYWKDKANKGSGKVKSHASSAQMVAKSEKDTEYFGVHHLDRFPTGYDARANLRGNDTTTSDNQISNLNSNNNRFDSHFRQTGTPNPPHGLLYPPILSTATTTFNTDNGTAYQNLARQQEGTRLQQMYPIADANNNTTMLANLGTVQQSNTHGIQQAFRHSNQVVPPNAEIYQNVPEPSYAGQMAANNFGEKNATASNQAQTRSSVIIQARQSQVRESTQFHPEQGTNHQVQPSNYGQNYRAREDQAKFYPAPLIASLQDNSFNENGQPSYYLAAPGTANPPQEGLFQTGMTPLFLAQAQQPEVAQGEQEANSQFSGQSFFLLSPALPNGQDKGGFDFENWKQRGMPLTPIQMYPYFTQNGEGADNKNMQGWNGEPQQFMFPMTDANMTFGQAIDSNYPDANNHQQAADHKRQQGVIQSNQIQQQYFGPALTPVAVMPQGGHIFPNMSWIAAPLQEQATNDTNEKSNEPAVADNGNMDHRQKYYQDSTVHYPGKPADGYYEPPSRPQQLAVVPQWPATSQAMFVADQSQLQGVQWPMPQTDAKQVPQTANAVAVVQNANEAVPQVATGPGNETQTDLRRQMPPLAPLPGPGKVPQAAGKDMPELTAIEAENDKDEAGPSSPKVAAIANRSKRFSRDRLRATIDSPCLPPMTPLTPALTPNPAALASSTHTGDSEAQSGTPSPTEKPNSQVFRFPPAHVSRRLAAIRLQGQTMDVDKAKSDKSPNGSEKQQDLEMESEDAEKKRVPGKSISGPLESASSLGYIPDALLQGELVDLTNVKSLPELSLPSAGWTDDTNMNVTVKDSEKQPNQQLKTPTQVLTTPTPNTTPTNQGASPSNQLNTPTHPLSTPTQPLNTPTQPLNTPTQPLNTPNQLNTPTQPLNTPTHDITSPSHSSSLQPSDDDTPVKELQPVPISRKRKPEPSPASGSDKSAKYRFHHFTPQDYKKDGFTPTAYHTKSEAMPGIVTYSDSGKGRRTPRKQIKPKSVHDSSESEQRDTDRSEDENTPDKAESEQSKDKDAQPSKPSDAPKESLSSISSYPQLQFSNLQTPLLQRITPVFSVPPTSTDDGQQSSTQLNTPVFIHQNFMTPSSRVGSSLIRKPSPAQISASGLTQTPQFFTFMPGTGFSTPTVFFAPPDIKKGKTADGDDSEKKRSPEKRIPRALTLSQGVKDDALQTPSKIAVVTPSATLNSAGLISASNMSHIFSFQEPSIAAQQNQTPKQSSPEKESTSDAVKMSKEDGKASSKDGKNLSDENSMAPPSAIPTVLVDPPSDGESSDADTKKKTKTKDTKEKIPHEGKQTLHRVRSGGKSDLVISLKSSHSAETDTTNQSPLNTPSGIQVITPTMGAVVQGQGKNTSPVKRLPQALRVHPQPLVVAPICINPNNSQQQGQIGMQQVQTPTFFHIISPSQHTPPSPSVVMYPYPPRGFGTAPGARTGSPAGVGSPAFGIIQRGGSTASVSSGSLLKSALIKKLPVFQFPPPTSNPPTSPAPSSTDKPNTETSDAAESSNAPCSSGSTSEPAVTTESSTPVSVICRPTSSSTQLADKLSGANDPCLSEAAQEDP</sequence>
<feature type="compositionally biased region" description="Polar residues" evidence="1">
    <location>
        <begin position="1"/>
        <end position="14"/>
    </location>
</feature>
<feature type="compositionally biased region" description="Polar residues" evidence="1">
    <location>
        <begin position="1012"/>
        <end position="1036"/>
    </location>
</feature>
<feature type="region of interest" description="Disordered" evidence="1">
    <location>
        <begin position="1053"/>
        <end position="1102"/>
    </location>
</feature>
<feature type="compositionally biased region" description="Low complexity" evidence="1">
    <location>
        <begin position="1190"/>
        <end position="1243"/>
    </location>
</feature>
<evidence type="ECO:0000256" key="1">
    <source>
        <dbReference type="SAM" id="MobiDB-lite"/>
    </source>
</evidence>
<feature type="compositionally biased region" description="Basic and acidic residues" evidence="1">
    <location>
        <begin position="1480"/>
        <end position="1502"/>
    </location>
</feature>
<name>A0A6F9DNL4_9ASCI</name>
<reference evidence="2" key="1">
    <citation type="submission" date="2020-04" db="EMBL/GenBank/DDBJ databases">
        <authorList>
            <person name="Neveu A P."/>
        </authorList>
    </citation>
    <scope>NUCLEOTIDE SEQUENCE</scope>
    <source>
        <tissue evidence="2">Whole embryo</tissue>
    </source>
</reference>
<feature type="compositionally biased region" description="Low complexity" evidence="1">
    <location>
        <begin position="999"/>
        <end position="1011"/>
    </location>
</feature>
<evidence type="ECO:0000313" key="2">
    <source>
        <dbReference type="EMBL" id="CAB3265027.1"/>
    </source>
</evidence>
<feature type="compositionally biased region" description="Pro residues" evidence="1">
    <location>
        <begin position="1819"/>
        <end position="1831"/>
    </location>
</feature>
<feature type="compositionally biased region" description="Basic residues" evidence="1">
    <location>
        <begin position="1317"/>
        <end position="1328"/>
    </location>
</feature>
<feature type="region of interest" description="Disordered" evidence="1">
    <location>
        <begin position="910"/>
        <end position="1037"/>
    </location>
</feature>
<feature type="region of interest" description="Disordered" evidence="1">
    <location>
        <begin position="741"/>
        <end position="761"/>
    </location>
</feature>
<gene>
    <name evidence="2" type="primary">Polr2j-005</name>
</gene>
<organism evidence="2">
    <name type="scientific">Phallusia mammillata</name>
    <dbReference type="NCBI Taxonomy" id="59560"/>
    <lineage>
        <taxon>Eukaryota</taxon>
        <taxon>Metazoa</taxon>
        <taxon>Chordata</taxon>
        <taxon>Tunicata</taxon>
        <taxon>Ascidiacea</taxon>
        <taxon>Phlebobranchia</taxon>
        <taxon>Ascidiidae</taxon>
        <taxon>Phallusia</taxon>
    </lineage>
</organism>
<feature type="compositionally biased region" description="Basic and acidic residues" evidence="1">
    <location>
        <begin position="1329"/>
        <end position="1342"/>
    </location>
</feature>
<feature type="compositionally biased region" description="Basic and acidic residues" evidence="1">
    <location>
        <begin position="1349"/>
        <end position="1364"/>
    </location>
</feature>
<feature type="region of interest" description="Disordered" evidence="1">
    <location>
        <begin position="1818"/>
        <end position="1905"/>
    </location>
</feature>
<feature type="compositionally biased region" description="Basic and acidic residues" evidence="1">
    <location>
        <begin position="1566"/>
        <end position="1594"/>
    </location>
</feature>
<feature type="compositionally biased region" description="Polar residues" evidence="1">
    <location>
        <begin position="1554"/>
        <end position="1565"/>
    </location>
</feature>
<feature type="region of interest" description="Disordered" evidence="1">
    <location>
        <begin position="1147"/>
        <end position="1379"/>
    </location>
</feature>
<feature type="region of interest" description="Disordered" evidence="1">
    <location>
        <begin position="804"/>
        <end position="823"/>
    </location>
</feature>
<dbReference type="EMBL" id="LR789165">
    <property type="protein sequence ID" value="CAB3265027.1"/>
    <property type="molecule type" value="mRNA"/>
</dbReference>
<feature type="compositionally biased region" description="Polar residues" evidence="1">
    <location>
        <begin position="1177"/>
        <end position="1189"/>
    </location>
</feature>
<proteinExistence type="evidence at transcript level"/>